<evidence type="ECO:0000256" key="3">
    <source>
        <dbReference type="ARBA" id="ARBA00022989"/>
    </source>
</evidence>
<dbReference type="GO" id="GO:0008273">
    <property type="term" value="F:calcium, potassium:sodium antiporter activity"/>
    <property type="evidence" value="ECO:0007669"/>
    <property type="project" value="TreeGrafter"/>
</dbReference>
<feature type="transmembrane region" description="Helical" evidence="5">
    <location>
        <begin position="34"/>
        <end position="55"/>
    </location>
</feature>
<dbReference type="Pfam" id="PF01699">
    <property type="entry name" value="Na_Ca_ex"/>
    <property type="match status" value="2"/>
</dbReference>
<dbReference type="PANTHER" id="PTHR10846">
    <property type="entry name" value="SODIUM/POTASSIUM/CALCIUM EXCHANGER"/>
    <property type="match status" value="1"/>
</dbReference>
<dbReference type="AlphaFoldDB" id="A0A2H0W5E5"/>
<comment type="caution">
    <text evidence="7">The sequence shown here is derived from an EMBL/GenBank/DDBJ whole genome shotgun (WGS) entry which is preliminary data.</text>
</comment>
<feature type="transmembrane region" description="Helical" evidence="5">
    <location>
        <begin position="266"/>
        <end position="292"/>
    </location>
</feature>
<dbReference type="GO" id="GO:0005886">
    <property type="term" value="C:plasma membrane"/>
    <property type="evidence" value="ECO:0007669"/>
    <property type="project" value="TreeGrafter"/>
</dbReference>
<sequence>MLPYIILIVGIFFLVKGADYLVEGSSLLAEKFGISKLVVGLTIVAFGTSMPELVVNVVSAIKGTSDVAFGNILGSNMANTLLILGIAAMIRSLKVKKSTTLREIPYSFFAVLVLYVFATLPNLAHPETHYLYRFEGAIMLVLFGFFLFHVFRLARDGRVNFKEISLSKDQRPNIVIILTILVGLVGLYLGGTWTVDGAISIARSFGLSEFLISATVIAVGTSLPELITSVVAVRKGNVDLGVGNIVGSNIFNILWVLGLTSVIRPIAFPATVIIDLAILLIVTFLLFAFIFFGKKHILERWQGFVCVLLYVAYLIFLIIRG</sequence>
<evidence type="ECO:0000256" key="2">
    <source>
        <dbReference type="ARBA" id="ARBA00022692"/>
    </source>
</evidence>
<dbReference type="GO" id="GO:0005262">
    <property type="term" value="F:calcium channel activity"/>
    <property type="evidence" value="ECO:0007669"/>
    <property type="project" value="TreeGrafter"/>
</dbReference>
<protein>
    <submittedName>
        <fullName evidence="7">Sodium:proton exchanger</fullName>
    </submittedName>
</protein>
<dbReference type="Gene3D" id="1.20.1420.30">
    <property type="entry name" value="NCX, central ion-binding region"/>
    <property type="match status" value="1"/>
</dbReference>
<feature type="transmembrane region" description="Helical" evidence="5">
    <location>
        <begin position="301"/>
        <end position="319"/>
    </location>
</feature>
<feature type="transmembrane region" description="Helical" evidence="5">
    <location>
        <begin position="67"/>
        <end position="92"/>
    </location>
</feature>
<evidence type="ECO:0000256" key="1">
    <source>
        <dbReference type="ARBA" id="ARBA00004141"/>
    </source>
</evidence>
<evidence type="ECO:0000313" key="7">
    <source>
        <dbReference type="EMBL" id="PIS07306.1"/>
    </source>
</evidence>
<feature type="transmembrane region" description="Helical" evidence="5">
    <location>
        <begin position="172"/>
        <end position="190"/>
    </location>
</feature>
<feature type="transmembrane region" description="Helical" evidence="5">
    <location>
        <begin position="104"/>
        <end position="124"/>
    </location>
</feature>
<gene>
    <name evidence="7" type="ORF">COT78_04085</name>
</gene>
<proteinExistence type="predicted"/>
<evidence type="ECO:0000256" key="5">
    <source>
        <dbReference type="SAM" id="Phobius"/>
    </source>
</evidence>
<feature type="transmembrane region" description="Helical" evidence="5">
    <location>
        <begin position="240"/>
        <end position="260"/>
    </location>
</feature>
<evidence type="ECO:0000256" key="4">
    <source>
        <dbReference type="ARBA" id="ARBA00023136"/>
    </source>
</evidence>
<dbReference type="Proteomes" id="UP000231382">
    <property type="component" value="Unassembled WGS sequence"/>
</dbReference>
<reference evidence="8" key="1">
    <citation type="submission" date="2017-09" db="EMBL/GenBank/DDBJ databases">
        <title>Depth-based differentiation of microbial function through sediment-hosted aquifers and enrichment of novel symbionts in the deep terrestrial subsurface.</title>
        <authorList>
            <person name="Probst A.J."/>
            <person name="Ladd B."/>
            <person name="Jarett J.K."/>
            <person name="Geller-Mcgrath D.E."/>
            <person name="Sieber C.M.K."/>
            <person name="Emerson J.B."/>
            <person name="Anantharaman K."/>
            <person name="Thomas B.C."/>
            <person name="Malmstrom R."/>
            <person name="Stieglmeier M."/>
            <person name="Klingl A."/>
            <person name="Woyke T."/>
            <person name="Ryan C.M."/>
            <person name="Banfield J.F."/>
        </authorList>
    </citation>
    <scope>NUCLEOTIDE SEQUENCE [LARGE SCALE GENOMIC DNA]</scope>
</reference>
<dbReference type="InterPro" id="IPR004837">
    <property type="entry name" value="NaCa_Exmemb"/>
</dbReference>
<dbReference type="EMBL" id="PEZW01000028">
    <property type="protein sequence ID" value="PIS07306.1"/>
    <property type="molecule type" value="Genomic_DNA"/>
</dbReference>
<dbReference type="GO" id="GO:0006874">
    <property type="term" value="P:intracellular calcium ion homeostasis"/>
    <property type="evidence" value="ECO:0007669"/>
    <property type="project" value="TreeGrafter"/>
</dbReference>
<comment type="subcellular location">
    <subcellularLocation>
        <location evidence="1">Membrane</location>
        <topology evidence="1">Multi-pass membrane protein</topology>
    </subcellularLocation>
</comment>
<feature type="transmembrane region" description="Helical" evidence="5">
    <location>
        <begin position="210"/>
        <end position="233"/>
    </location>
</feature>
<keyword evidence="3 5" id="KW-1133">Transmembrane helix</keyword>
<feature type="transmembrane region" description="Helical" evidence="5">
    <location>
        <begin position="130"/>
        <end position="151"/>
    </location>
</feature>
<feature type="domain" description="Sodium/calcium exchanger membrane region" evidence="6">
    <location>
        <begin position="177"/>
        <end position="318"/>
    </location>
</feature>
<accession>A0A2H0W5E5</accession>
<dbReference type="InterPro" id="IPR004481">
    <property type="entry name" value="K/Na/Ca-exchanger"/>
</dbReference>
<dbReference type="PANTHER" id="PTHR10846:SF8">
    <property type="entry name" value="INNER MEMBRANE PROTEIN YRBG"/>
    <property type="match status" value="1"/>
</dbReference>
<evidence type="ECO:0000259" key="6">
    <source>
        <dbReference type="Pfam" id="PF01699"/>
    </source>
</evidence>
<evidence type="ECO:0000313" key="8">
    <source>
        <dbReference type="Proteomes" id="UP000231382"/>
    </source>
</evidence>
<keyword evidence="2 5" id="KW-0812">Transmembrane</keyword>
<keyword evidence="4 5" id="KW-0472">Membrane</keyword>
<name>A0A2H0W5E5_9BACT</name>
<feature type="transmembrane region" description="Helical" evidence="5">
    <location>
        <begin position="6"/>
        <end position="22"/>
    </location>
</feature>
<organism evidence="7 8">
    <name type="scientific">Candidatus Berkelbacteria bacterium CG10_big_fil_rev_8_21_14_0_10_43_13</name>
    <dbReference type="NCBI Taxonomy" id="1974514"/>
    <lineage>
        <taxon>Bacteria</taxon>
        <taxon>Candidatus Berkelbacteria</taxon>
    </lineage>
</organism>
<feature type="domain" description="Sodium/calcium exchanger membrane region" evidence="6">
    <location>
        <begin position="4"/>
        <end position="151"/>
    </location>
</feature>
<dbReference type="NCBIfam" id="TIGR00367">
    <property type="entry name" value="calcium/sodium antiporter"/>
    <property type="match status" value="1"/>
</dbReference>
<dbReference type="InterPro" id="IPR044880">
    <property type="entry name" value="NCX_ion-bd_dom_sf"/>
</dbReference>